<keyword evidence="4" id="KW-0732">Signal</keyword>
<evidence type="ECO:0000256" key="5">
    <source>
        <dbReference type="ARBA" id="ARBA00023180"/>
    </source>
</evidence>
<evidence type="ECO:0000256" key="1">
    <source>
        <dbReference type="ARBA" id="ARBA00004191"/>
    </source>
</evidence>
<dbReference type="AlphaFoldDB" id="A0AAD8WXF4"/>
<comment type="caution">
    <text evidence="7">The sequence shown here is derived from an EMBL/GenBank/DDBJ whole genome shotgun (WGS) entry which is preliminary data.</text>
</comment>
<protein>
    <recommendedName>
        <fullName evidence="6">DUF642 domain-containing protein</fullName>
    </recommendedName>
</protein>
<keyword evidence="5" id="KW-0325">Glycoprotein</keyword>
<evidence type="ECO:0000256" key="2">
    <source>
        <dbReference type="ARBA" id="ARBA00022512"/>
    </source>
</evidence>
<keyword evidence="2" id="KW-0134">Cell wall</keyword>
<dbReference type="Proteomes" id="UP001231189">
    <property type="component" value="Unassembled WGS sequence"/>
</dbReference>
<accession>A0AAD8WXF4</accession>
<gene>
    <name evidence="7" type="ORF">QYE76_044822</name>
</gene>
<feature type="domain" description="DUF642" evidence="6">
    <location>
        <begin position="6"/>
        <end position="164"/>
    </location>
</feature>
<evidence type="ECO:0000313" key="8">
    <source>
        <dbReference type="Proteomes" id="UP001231189"/>
    </source>
</evidence>
<evidence type="ECO:0000259" key="6">
    <source>
        <dbReference type="Pfam" id="PF04862"/>
    </source>
</evidence>
<evidence type="ECO:0000256" key="4">
    <source>
        <dbReference type="ARBA" id="ARBA00022729"/>
    </source>
</evidence>
<dbReference type="EMBL" id="JAUUTY010000002">
    <property type="protein sequence ID" value="KAK1683974.1"/>
    <property type="molecule type" value="Genomic_DNA"/>
</dbReference>
<dbReference type="InterPro" id="IPR052437">
    <property type="entry name" value="Pectin_Meth_Modulator"/>
</dbReference>
<sequence length="187" mass="20037">MQTAGPLLNGNFELQPSRCRMNSTRVMDAHAIPHWTVAGFVEYIESGAKQGDMILVVPEGMHAVRLGTESSIQQELSVTQGSYYSITFSAARTCAQNEKLTVSIVPGDPPGELPVQTVYTTSGWDSYAWAFQAAQGVVSFVIHHGDDQVDDPECGPIIDAVAIKTINPPQATGSKFQPSSLVISAAE</sequence>
<evidence type="ECO:0000313" key="7">
    <source>
        <dbReference type="EMBL" id="KAK1683974.1"/>
    </source>
</evidence>
<dbReference type="PANTHER" id="PTHR31265">
    <property type="entry name" value="OS02G0527500 PROTEIN-RELATED"/>
    <property type="match status" value="1"/>
</dbReference>
<name>A0AAD8WXF4_LOLMU</name>
<dbReference type="PANTHER" id="PTHR31265:SF11">
    <property type="entry name" value="OS04G0494600 PROTEIN"/>
    <property type="match status" value="1"/>
</dbReference>
<keyword evidence="3" id="KW-0964">Secreted</keyword>
<dbReference type="SUPFAM" id="SSF49785">
    <property type="entry name" value="Galactose-binding domain-like"/>
    <property type="match status" value="1"/>
</dbReference>
<organism evidence="7 8">
    <name type="scientific">Lolium multiflorum</name>
    <name type="common">Italian ryegrass</name>
    <name type="synonym">Lolium perenne subsp. multiflorum</name>
    <dbReference type="NCBI Taxonomy" id="4521"/>
    <lineage>
        <taxon>Eukaryota</taxon>
        <taxon>Viridiplantae</taxon>
        <taxon>Streptophyta</taxon>
        <taxon>Embryophyta</taxon>
        <taxon>Tracheophyta</taxon>
        <taxon>Spermatophyta</taxon>
        <taxon>Magnoliopsida</taxon>
        <taxon>Liliopsida</taxon>
        <taxon>Poales</taxon>
        <taxon>Poaceae</taxon>
        <taxon>BOP clade</taxon>
        <taxon>Pooideae</taxon>
        <taxon>Poodae</taxon>
        <taxon>Poeae</taxon>
        <taxon>Poeae Chloroplast Group 2 (Poeae type)</taxon>
        <taxon>Loliodinae</taxon>
        <taxon>Loliinae</taxon>
        <taxon>Lolium</taxon>
    </lineage>
</organism>
<keyword evidence="8" id="KW-1185">Reference proteome</keyword>
<dbReference type="InterPro" id="IPR008979">
    <property type="entry name" value="Galactose-bd-like_sf"/>
</dbReference>
<proteinExistence type="predicted"/>
<dbReference type="Pfam" id="PF04862">
    <property type="entry name" value="DUF642"/>
    <property type="match status" value="1"/>
</dbReference>
<evidence type="ECO:0000256" key="3">
    <source>
        <dbReference type="ARBA" id="ARBA00022525"/>
    </source>
</evidence>
<reference evidence="7" key="1">
    <citation type="submission" date="2023-07" db="EMBL/GenBank/DDBJ databases">
        <title>A chromosome-level genome assembly of Lolium multiflorum.</title>
        <authorList>
            <person name="Chen Y."/>
            <person name="Copetti D."/>
            <person name="Kolliker R."/>
            <person name="Studer B."/>
        </authorList>
    </citation>
    <scope>NUCLEOTIDE SEQUENCE</scope>
    <source>
        <strain evidence="7">02402/16</strain>
        <tissue evidence="7">Leaf</tissue>
    </source>
</reference>
<comment type="subcellular location">
    <subcellularLocation>
        <location evidence="1">Secreted</location>
        <location evidence="1">Cell wall</location>
    </subcellularLocation>
</comment>
<dbReference type="Gene3D" id="2.60.120.260">
    <property type="entry name" value="Galactose-binding domain-like"/>
    <property type="match status" value="1"/>
</dbReference>
<dbReference type="InterPro" id="IPR006946">
    <property type="entry name" value="DGR2-like_dom"/>
</dbReference>